<dbReference type="Proteomes" id="UP001432027">
    <property type="component" value="Unassembled WGS sequence"/>
</dbReference>
<dbReference type="EMBL" id="BTSX01000001">
    <property type="protein sequence ID" value="GMS78241.1"/>
    <property type="molecule type" value="Genomic_DNA"/>
</dbReference>
<gene>
    <name evidence="1" type="ORF">PENTCL1PPCAC_416</name>
</gene>
<feature type="non-terminal residue" evidence="1">
    <location>
        <position position="73"/>
    </location>
</feature>
<protein>
    <submittedName>
        <fullName evidence="1">Uncharacterized protein</fullName>
    </submittedName>
</protein>
<accession>A0AAV5S690</accession>
<sequence length="73" mass="7823">MRSVCSFGSRICPGLGSRSITCEEEVGARGQQIVVVEIFVAGHPLLVCLHEAGRLVLDTVAFQRAVNVVDNVL</sequence>
<proteinExistence type="predicted"/>
<reference evidence="1" key="1">
    <citation type="submission" date="2023-10" db="EMBL/GenBank/DDBJ databases">
        <title>Genome assembly of Pristionchus species.</title>
        <authorList>
            <person name="Yoshida K."/>
            <person name="Sommer R.J."/>
        </authorList>
    </citation>
    <scope>NUCLEOTIDE SEQUENCE</scope>
    <source>
        <strain evidence="1">RS0144</strain>
    </source>
</reference>
<name>A0AAV5S690_9BILA</name>
<organism evidence="1 2">
    <name type="scientific">Pristionchus entomophagus</name>
    <dbReference type="NCBI Taxonomy" id="358040"/>
    <lineage>
        <taxon>Eukaryota</taxon>
        <taxon>Metazoa</taxon>
        <taxon>Ecdysozoa</taxon>
        <taxon>Nematoda</taxon>
        <taxon>Chromadorea</taxon>
        <taxon>Rhabditida</taxon>
        <taxon>Rhabditina</taxon>
        <taxon>Diplogasteromorpha</taxon>
        <taxon>Diplogasteroidea</taxon>
        <taxon>Neodiplogasteridae</taxon>
        <taxon>Pristionchus</taxon>
    </lineage>
</organism>
<dbReference type="AlphaFoldDB" id="A0AAV5S690"/>
<evidence type="ECO:0000313" key="2">
    <source>
        <dbReference type="Proteomes" id="UP001432027"/>
    </source>
</evidence>
<evidence type="ECO:0000313" key="1">
    <source>
        <dbReference type="EMBL" id="GMS78241.1"/>
    </source>
</evidence>
<keyword evidence="2" id="KW-1185">Reference proteome</keyword>
<comment type="caution">
    <text evidence="1">The sequence shown here is derived from an EMBL/GenBank/DDBJ whole genome shotgun (WGS) entry which is preliminary data.</text>
</comment>